<evidence type="ECO:0000313" key="3">
    <source>
        <dbReference type="EMBL" id="TYQ06449.1"/>
    </source>
</evidence>
<dbReference type="AlphaFoldDB" id="A0A652YTK0"/>
<name>A0A652YTK0_NOCGL</name>
<keyword evidence="2" id="KW-1133">Transmembrane helix</keyword>
<keyword evidence="2" id="KW-0812">Transmembrane</keyword>
<protein>
    <submittedName>
        <fullName evidence="3">Uncharacterized protein</fullName>
    </submittedName>
</protein>
<keyword evidence="2" id="KW-0472">Membrane</keyword>
<comment type="caution">
    <text evidence="3">The sequence shown here is derived from an EMBL/GenBank/DDBJ whole genome shotgun (WGS) entry which is preliminary data.</text>
</comment>
<feature type="compositionally biased region" description="Acidic residues" evidence="1">
    <location>
        <begin position="1"/>
        <end position="27"/>
    </location>
</feature>
<accession>A0A652YTK0</accession>
<sequence>MGEESSNTEDFDDDSDFDDYSDFDDDSTERRDELGEPALILDGRVFYSVIFVAALATLAAVGMLGGFSV</sequence>
<feature type="transmembrane region" description="Helical" evidence="2">
    <location>
        <begin position="45"/>
        <end position="67"/>
    </location>
</feature>
<gene>
    <name evidence="3" type="ORF">FNL38_102585</name>
</gene>
<reference evidence="3" key="1">
    <citation type="submission" date="2019-07" db="EMBL/GenBank/DDBJ databases">
        <title>Genomic Encyclopedia of Type Strains, Phase IV (KMG-IV): sequencing the most valuable type-strain genomes for metagenomic binning, comparative biology and taxonomic classification.</title>
        <authorList>
            <person name="Goeker M."/>
        </authorList>
    </citation>
    <scope>NUCLEOTIDE SEQUENCE</scope>
    <source>
        <strain evidence="3">DSM 44596</strain>
    </source>
</reference>
<proteinExistence type="predicted"/>
<evidence type="ECO:0000256" key="2">
    <source>
        <dbReference type="SAM" id="Phobius"/>
    </source>
</evidence>
<evidence type="ECO:0000256" key="1">
    <source>
        <dbReference type="SAM" id="MobiDB-lite"/>
    </source>
</evidence>
<organism evidence="3">
    <name type="scientific">Nocardia globerula</name>
    <dbReference type="NCBI Taxonomy" id="1818"/>
    <lineage>
        <taxon>Bacteria</taxon>
        <taxon>Bacillati</taxon>
        <taxon>Actinomycetota</taxon>
        <taxon>Actinomycetes</taxon>
        <taxon>Mycobacteriales</taxon>
        <taxon>Nocardiaceae</taxon>
        <taxon>Nocardia</taxon>
    </lineage>
</organism>
<dbReference type="EMBL" id="VNIQ01000002">
    <property type="protein sequence ID" value="TYQ06449.1"/>
    <property type="molecule type" value="Genomic_DNA"/>
</dbReference>
<feature type="region of interest" description="Disordered" evidence="1">
    <location>
        <begin position="1"/>
        <end position="34"/>
    </location>
</feature>